<keyword evidence="4" id="KW-1185">Reference proteome</keyword>
<feature type="transmembrane region" description="Helical" evidence="1">
    <location>
        <begin position="121"/>
        <end position="139"/>
    </location>
</feature>
<dbReference type="PANTHER" id="PTHR22911">
    <property type="entry name" value="ACYL-MALONYL CONDENSING ENZYME-RELATED"/>
    <property type="match status" value="1"/>
</dbReference>
<protein>
    <recommendedName>
        <fullName evidence="2">EamA domain-containing protein</fullName>
    </recommendedName>
</protein>
<dbReference type="InterPro" id="IPR037185">
    <property type="entry name" value="EmrE-like"/>
</dbReference>
<keyword evidence="1" id="KW-0812">Transmembrane</keyword>
<name>A0A8J2SSX7_9STRA</name>
<keyword evidence="1" id="KW-0472">Membrane</keyword>
<dbReference type="SUPFAM" id="SSF103481">
    <property type="entry name" value="Multidrug resistance efflux transporter EmrE"/>
    <property type="match status" value="2"/>
</dbReference>
<dbReference type="EMBL" id="CAKKNE010000004">
    <property type="protein sequence ID" value="CAH0373092.1"/>
    <property type="molecule type" value="Genomic_DNA"/>
</dbReference>
<sequence length="310" mass="33329">MSAVTWLAIAGGAVAPGLMAFGLFVWADAWTYSPLALNAFKCALGSSLFGLVVLIFYRRPMPERVVLWLAFSSLLGIVIADTLWLAALQILGARRMIAIDALKPFVAAFMGYFLLGDAVPWLGYLGVVVCALGVYLLNVESAEKKEADEDAVEADDVAVEEATEPPYLRGYAYATVNVVLDVYAATITVAERGPLSSAEVNLLRFGLAAVLLILVWVLREGRRKSDAKPMARRDWLRVALGVVFVTFLTPLITVWTMFVLPLAVAVTLWSLTPLWALPVSVYFGQKVSSRAGAGALLATGGVVMLAVAVT</sequence>
<dbReference type="Pfam" id="PF00892">
    <property type="entry name" value="EamA"/>
    <property type="match status" value="2"/>
</dbReference>
<dbReference type="Proteomes" id="UP000789595">
    <property type="component" value="Unassembled WGS sequence"/>
</dbReference>
<feature type="domain" description="EamA" evidence="2">
    <location>
        <begin position="31"/>
        <end position="138"/>
    </location>
</feature>
<feature type="transmembrane region" description="Helical" evidence="1">
    <location>
        <begin position="65"/>
        <end position="85"/>
    </location>
</feature>
<gene>
    <name evidence="3" type="ORF">PECAL_4P02640</name>
</gene>
<evidence type="ECO:0000313" key="3">
    <source>
        <dbReference type="EMBL" id="CAH0373092.1"/>
    </source>
</evidence>
<feature type="transmembrane region" description="Helical" evidence="1">
    <location>
        <begin position="202"/>
        <end position="218"/>
    </location>
</feature>
<dbReference type="GO" id="GO:0016020">
    <property type="term" value="C:membrane"/>
    <property type="evidence" value="ECO:0007669"/>
    <property type="project" value="InterPro"/>
</dbReference>
<dbReference type="OrthoDB" id="195482at2759"/>
<reference evidence="3" key="1">
    <citation type="submission" date="2021-11" db="EMBL/GenBank/DDBJ databases">
        <authorList>
            <consortium name="Genoscope - CEA"/>
            <person name="William W."/>
        </authorList>
    </citation>
    <scope>NUCLEOTIDE SEQUENCE</scope>
</reference>
<dbReference type="PANTHER" id="PTHR22911:SF137">
    <property type="entry name" value="SOLUTE CARRIER FAMILY 35 MEMBER G2-RELATED"/>
    <property type="match status" value="1"/>
</dbReference>
<evidence type="ECO:0000259" key="2">
    <source>
        <dbReference type="Pfam" id="PF00892"/>
    </source>
</evidence>
<organism evidence="3 4">
    <name type="scientific">Pelagomonas calceolata</name>
    <dbReference type="NCBI Taxonomy" id="35677"/>
    <lineage>
        <taxon>Eukaryota</taxon>
        <taxon>Sar</taxon>
        <taxon>Stramenopiles</taxon>
        <taxon>Ochrophyta</taxon>
        <taxon>Pelagophyceae</taxon>
        <taxon>Pelagomonadales</taxon>
        <taxon>Pelagomonadaceae</taxon>
        <taxon>Pelagomonas</taxon>
    </lineage>
</organism>
<evidence type="ECO:0000256" key="1">
    <source>
        <dbReference type="SAM" id="Phobius"/>
    </source>
</evidence>
<dbReference type="InterPro" id="IPR000620">
    <property type="entry name" value="EamA_dom"/>
</dbReference>
<proteinExistence type="predicted"/>
<feature type="transmembrane region" description="Helical" evidence="1">
    <location>
        <begin position="291"/>
        <end position="309"/>
    </location>
</feature>
<comment type="caution">
    <text evidence="3">The sequence shown here is derived from an EMBL/GenBank/DDBJ whole genome shotgun (WGS) entry which is preliminary data.</text>
</comment>
<accession>A0A8J2SSX7</accession>
<keyword evidence="1" id="KW-1133">Transmembrane helix</keyword>
<evidence type="ECO:0000313" key="4">
    <source>
        <dbReference type="Proteomes" id="UP000789595"/>
    </source>
</evidence>
<dbReference type="AlphaFoldDB" id="A0A8J2SSX7"/>
<feature type="transmembrane region" description="Helical" evidence="1">
    <location>
        <begin position="238"/>
        <end position="271"/>
    </location>
</feature>
<feature type="transmembrane region" description="Helical" evidence="1">
    <location>
        <begin position="39"/>
        <end position="59"/>
    </location>
</feature>
<feature type="transmembrane region" description="Helical" evidence="1">
    <location>
        <begin position="6"/>
        <end position="27"/>
    </location>
</feature>
<feature type="domain" description="EamA" evidence="2">
    <location>
        <begin position="183"/>
        <end position="305"/>
    </location>
</feature>
<feature type="transmembrane region" description="Helical" evidence="1">
    <location>
        <begin position="171"/>
        <end position="190"/>
    </location>
</feature>